<organism evidence="6 7">
    <name type="scientific">Chionoecetes opilio</name>
    <name type="common">Atlantic snow crab</name>
    <name type="synonym">Cancer opilio</name>
    <dbReference type="NCBI Taxonomy" id="41210"/>
    <lineage>
        <taxon>Eukaryota</taxon>
        <taxon>Metazoa</taxon>
        <taxon>Ecdysozoa</taxon>
        <taxon>Arthropoda</taxon>
        <taxon>Crustacea</taxon>
        <taxon>Multicrustacea</taxon>
        <taxon>Malacostraca</taxon>
        <taxon>Eumalacostraca</taxon>
        <taxon>Eucarida</taxon>
        <taxon>Decapoda</taxon>
        <taxon>Pleocyemata</taxon>
        <taxon>Brachyura</taxon>
        <taxon>Eubrachyura</taxon>
        <taxon>Majoidea</taxon>
        <taxon>Majidae</taxon>
        <taxon>Chionoecetes</taxon>
    </lineage>
</organism>
<evidence type="ECO:0000256" key="1">
    <source>
        <dbReference type="ARBA" id="ARBA00022374"/>
    </source>
</evidence>
<dbReference type="SUPFAM" id="SSF63491">
    <property type="entry name" value="BAG domain"/>
    <property type="match status" value="1"/>
</dbReference>
<dbReference type="InterPro" id="IPR003103">
    <property type="entry name" value="BAG_domain"/>
</dbReference>
<feature type="domain" description="BAG" evidence="5">
    <location>
        <begin position="136"/>
        <end position="216"/>
    </location>
</feature>
<dbReference type="Pfam" id="PF00240">
    <property type="entry name" value="ubiquitin"/>
    <property type="match status" value="1"/>
</dbReference>
<dbReference type="InterPro" id="IPR036533">
    <property type="entry name" value="BAG_dom_sf"/>
</dbReference>
<dbReference type="SUPFAM" id="SSF54236">
    <property type="entry name" value="Ubiquitin-like"/>
    <property type="match status" value="1"/>
</dbReference>
<dbReference type="GO" id="GO:0005829">
    <property type="term" value="C:cytosol"/>
    <property type="evidence" value="ECO:0007669"/>
    <property type="project" value="TreeGrafter"/>
</dbReference>
<name>A0A8J4XLX2_CHIOP</name>
<dbReference type="GO" id="GO:0000774">
    <property type="term" value="F:adenyl-nucleotide exchange factor activity"/>
    <property type="evidence" value="ECO:0007669"/>
    <property type="project" value="TreeGrafter"/>
</dbReference>
<dbReference type="GO" id="GO:0005634">
    <property type="term" value="C:nucleus"/>
    <property type="evidence" value="ECO:0007669"/>
    <property type="project" value="TreeGrafter"/>
</dbReference>
<dbReference type="AlphaFoldDB" id="A0A8J4XLX2"/>
<evidence type="ECO:0000313" key="6">
    <source>
        <dbReference type="EMBL" id="KAG0706854.1"/>
    </source>
</evidence>
<accession>A0A8J4XLX2</accession>
<evidence type="ECO:0000313" key="7">
    <source>
        <dbReference type="Proteomes" id="UP000770661"/>
    </source>
</evidence>
<evidence type="ECO:0000256" key="2">
    <source>
        <dbReference type="ARBA" id="ARBA00023186"/>
    </source>
</evidence>
<dbReference type="InterPro" id="IPR000626">
    <property type="entry name" value="Ubiquitin-like_dom"/>
</dbReference>
<dbReference type="SMART" id="SM00213">
    <property type="entry name" value="UBQ"/>
    <property type="match status" value="1"/>
</dbReference>
<evidence type="ECO:0000259" key="5">
    <source>
        <dbReference type="PROSITE" id="PS51035"/>
    </source>
</evidence>
<dbReference type="SMART" id="SM00264">
    <property type="entry name" value="BAG"/>
    <property type="match status" value="1"/>
</dbReference>
<keyword evidence="3" id="KW-0175">Coiled coil</keyword>
<dbReference type="EMBL" id="JACEEZ010024899">
    <property type="protein sequence ID" value="KAG0706854.1"/>
    <property type="molecule type" value="Genomic_DNA"/>
</dbReference>
<feature type="domain" description="Ubiquitin-like" evidence="4">
    <location>
        <begin position="50"/>
        <end position="110"/>
    </location>
</feature>
<dbReference type="OrthoDB" id="417450at2759"/>
<gene>
    <name evidence="6" type="primary">BAG1</name>
    <name evidence="6" type="ORF">GWK47_024251</name>
</gene>
<dbReference type="GO" id="GO:0050821">
    <property type="term" value="P:protein stabilization"/>
    <property type="evidence" value="ECO:0007669"/>
    <property type="project" value="TreeGrafter"/>
</dbReference>
<dbReference type="Proteomes" id="UP000770661">
    <property type="component" value="Unassembled WGS sequence"/>
</dbReference>
<protein>
    <recommendedName>
        <fullName evidence="1">BAG family molecular chaperone regulator 1</fullName>
    </recommendedName>
</protein>
<sequence>MPPVGASWRTNKLHLPPVFASLWRFFKSSAARMGDEEYSITLCHGTSRHEVVVRGTMTLEDLASMIEELTNVLHNSQKIIHRGKTLSQREVTLASCGVGPGAKLMVLGRKHEHEDNNVNFQAVLKIEESCIKVERRLNDIVPDVEGISQGYVEARLCGEALTRLRKQLLCVNEDFMRHLEQLDGVNLQETDVRARQRRKALVKKIQKFMERCDQVQENIDQLMLSYT</sequence>
<feature type="coiled-coil region" evidence="3">
    <location>
        <begin position="198"/>
        <end position="225"/>
    </location>
</feature>
<dbReference type="PANTHER" id="PTHR12329">
    <property type="entry name" value="BCL2-ASSOCIATED ATHANOGENE"/>
    <property type="match status" value="1"/>
</dbReference>
<dbReference type="InterPro" id="IPR039773">
    <property type="entry name" value="BAG_chaperone_regulator"/>
</dbReference>
<dbReference type="GO" id="GO:0016020">
    <property type="term" value="C:membrane"/>
    <property type="evidence" value="ECO:0007669"/>
    <property type="project" value="TreeGrafter"/>
</dbReference>
<dbReference type="InterPro" id="IPR029071">
    <property type="entry name" value="Ubiquitin-like_domsf"/>
</dbReference>
<comment type="caution">
    <text evidence="6">The sequence shown here is derived from an EMBL/GenBank/DDBJ whole genome shotgun (WGS) entry which is preliminary data.</text>
</comment>
<dbReference type="Gene3D" id="3.10.20.90">
    <property type="entry name" value="Phosphatidylinositol 3-kinase Catalytic Subunit, Chain A, domain 1"/>
    <property type="match status" value="1"/>
</dbReference>
<dbReference type="Pfam" id="PF02179">
    <property type="entry name" value="BAG"/>
    <property type="match status" value="1"/>
</dbReference>
<proteinExistence type="predicted"/>
<dbReference type="PROSITE" id="PS50053">
    <property type="entry name" value="UBIQUITIN_2"/>
    <property type="match status" value="1"/>
</dbReference>
<reference evidence="6" key="1">
    <citation type="submission" date="2020-07" db="EMBL/GenBank/DDBJ databases">
        <title>The High-quality genome of the commercially important snow crab, Chionoecetes opilio.</title>
        <authorList>
            <person name="Jeong J.-H."/>
            <person name="Ryu S."/>
        </authorList>
    </citation>
    <scope>NUCLEOTIDE SEQUENCE</scope>
    <source>
        <strain evidence="6">MADBK_172401_WGS</strain>
        <tissue evidence="6">Digestive gland</tissue>
    </source>
</reference>
<dbReference type="PROSITE" id="PS51035">
    <property type="entry name" value="BAG"/>
    <property type="match status" value="1"/>
</dbReference>
<dbReference type="GO" id="GO:0051087">
    <property type="term" value="F:protein-folding chaperone binding"/>
    <property type="evidence" value="ECO:0007669"/>
    <property type="project" value="InterPro"/>
</dbReference>
<keyword evidence="2" id="KW-0143">Chaperone</keyword>
<evidence type="ECO:0000259" key="4">
    <source>
        <dbReference type="PROSITE" id="PS50053"/>
    </source>
</evidence>
<dbReference type="PANTHER" id="PTHR12329:SF16">
    <property type="entry name" value="BAG FAMILY MOLECULAR CHAPERONE REGULATOR 1"/>
    <property type="match status" value="1"/>
</dbReference>
<evidence type="ECO:0000256" key="3">
    <source>
        <dbReference type="SAM" id="Coils"/>
    </source>
</evidence>
<dbReference type="Gene3D" id="1.20.58.120">
    <property type="entry name" value="BAG domain"/>
    <property type="match status" value="1"/>
</dbReference>
<keyword evidence="7" id="KW-1185">Reference proteome</keyword>